<dbReference type="GO" id="GO:0042026">
    <property type="term" value="P:protein refolding"/>
    <property type="evidence" value="ECO:0007669"/>
    <property type="project" value="InterPro"/>
</dbReference>
<sequence>MEKVGKDGVITVADGNIMDNELKVAEGMELARGYTSPYFVTDAKTWKCVVGLLMEAHGSIRRHFTYESVANRRTRKRRRGWIH</sequence>
<dbReference type="InterPro" id="IPR027410">
    <property type="entry name" value="TCP-1-like_intermed_sf"/>
</dbReference>
<reference evidence="3 4" key="1">
    <citation type="submission" date="2018-04" db="EMBL/GenBank/DDBJ databases">
        <authorList>
            <person name="Vogel A."/>
        </authorList>
    </citation>
    <scope>NUCLEOTIDE SEQUENCE [LARGE SCALE GENOMIC DNA]</scope>
</reference>
<dbReference type="Proteomes" id="UP000595140">
    <property type="component" value="Unassembled WGS sequence"/>
</dbReference>
<proteinExistence type="inferred from homology"/>
<dbReference type="EMBL" id="OOIL02000093">
    <property type="protein sequence ID" value="VFQ60026.1"/>
    <property type="molecule type" value="Genomic_DNA"/>
</dbReference>
<dbReference type="InterPro" id="IPR027409">
    <property type="entry name" value="GroEL-like_apical_dom_sf"/>
</dbReference>
<keyword evidence="4" id="KW-1185">Reference proteome</keyword>
<dbReference type="InterPro" id="IPR001844">
    <property type="entry name" value="Cpn60/GroEL"/>
</dbReference>
<dbReference type="OrthoDB" id="1717440at2759"/>
<dbReference type="AlphaFoldDB" id="A0A484KDW1"/>
<protein>
    <submittedName>
        <fullName evidence="3">Uncharacterized protein</fullName>
    </submittedName>
</protein>
<accession>A0A484KDW1</accession>
<comment type="similarity">
    <text evidence="1">Belongs to the chaperonin (HSP60) family.</text>
</comment>
<dbReference type="Gene3D" id="3.50.7.10">
    <property type="entry name" value="GroEL"/>
    <property type="match status" value="1"/>
</dbReference>
<organism evidence="3 4">
    <name type="scientific">Cuscuta campestris</name>
    <dbReference type="NCBI Taxonomy" id="132261"/>
    <lineage>
        <taxon>Eukaryota</taxon>
        <taxon>Viridiplantae</taxon>
        <taxon>Streptophyta</taxon>
        <taxon>Embryophyta</taxon>
        <taxon>Tracheophyta</taxon>
        <taxon>Spermatophyta</taxon>
        <taxon>Magnoliopsida</taxon>
        <taxon>eudicotyledons</taxon>
        <taxon>Gunneridae</taxon>
        <taxon>Pentapetalae</taxon>
        <taxon>asterids</taxon>
        <taxon>lamiids</taxon>
        <taxon>Solanales</taxon>
        <taxon>Convolvulaceae</taxon>
        <taxon>Cuscuteae</taxon>
        <taxon>Cuscuta</taxon>
        <taxon>Cuscuta subgen. Grammica</taxon>
        <taxon>Cuscuta sect. Cleistogrammica</taxon>
    </lineage>
</organism>
<dbReference type="GO" id="GO:0140662">
    <property type="term" value="F:ATP-dependent protein folding chaperone"/>
    <property type="evidence" value="ECO:0007669"/>
    <property type="project" value="InterPro"/>
</dbReference>
<name>A0A484KDW1_9ASTE</name>
<dbReference type="PANTHER" id="PTHR45633">
    <property type="entry name" value="60 KDA HEAT SHOCK PROTEIN, MITOCHONDRIAL"/>
    <property type="match status" value="1"/>
</dbReference>
<evidence type="ECO:0000256" key="1">
    <source>
        <dbReference type="ARBA" id="ARBA00006607"/>
    </source>
</evidence>
<keyword evidence="2" id="KW-0143">Chaperone</keyword>
<dbReference type="SUPFAM" id="SSF54849">
    <property type="entry name" value="GroEL-intermediate domain like"/>
    <property type="match status" value="1"/>
</dbReference>
<evidence type="ECO:0000313" key="3">
    <source>
        <dbReference type="EMBL" id="VFQ60026.1"/>
    </source>
</evidence>
<gene>
    <name evidence="3" type="ORF">CCAM_LOCUS1802</name>
</gene>
<evidence type="ECO:0000313" key="4">
    <source>
        <dbReference type="Proteomes" id="UP000595140"/>
    </source>
</evidence>
<dbReference type="Gene3D" id="3.30.260.10">
    <property type="entry name" value="TCP-1-like chaperonin intermediate domain"/>
    <property type="match status" value="1"/>
</dbReference>
<evidence type="ECO:0000256" key="2">
    <source>
        <dbReference type="ARBA" id="ARBA00023186"/>
    </source>
</evidence>